<evidence type="ECO:0000313" key="1">
    <source>
        <dbReference type="EMBL" id="MCM3712728.1"/>
    </source>
</evidence>
<name>A0A9X2DM07_9BACI</name>
<sequence>MSKVERVSYFSELYKLINLYSYKRDLVVDEETANFFENVKKYCELLELDYEALKKEFDLLEPSDFTDN</sequence>
<reference evidence="1" key="1">
    <citation type="submission" date="2022-05" db="EMBL/GenBank/DDBJ databases">
        <title>Comparative Genomics of Spacecraft Associated Microbes.</title>
        <authorList>
            <person name="Tran M.T."/>
            <person name="Wright A."/>
            <person name="Seuylemezian A."/>
            <person name="Eisen J."/>
            <person name="Coil D."/>
        </authorList>
    </citation>
    <scope>NUCLEOTIDE SEQUENCE</scope>
    <source>
        <strain evidence="1">214.1.1</strain>
    </source>
</reference>
<keyword evidence="2" id="KW-1185">Reference proteome</keyword>
<evidence type="ECO:0000313" key="2">
    <source>
        <dbReference type="Proteomes" id="UP001139179"/>
    </source>
</evidence>
<accession>A0A9X2DM07</accession>
<proteinExistence type="predicted"/>
<gene>
    <name evidence="1" type="ORF">M3202_01415</name>
</gene>
<dbReference type="Proteomes" id="UP001139179">
    <property type="component" value="Unassembled WGS sequence"/>
</dbReference>
<protein>
    <submittedName>
        <fullName evidence="1">Uncharacterized protein</fullName>
    </submittedName>
</protein>
<dbReference type="EMBL" id="JAMBOL010000001">
    <property type="protein sequence ID" value="MCM3712728.1"/>
    <property type="molecule type" value="Genomic_DNA"/>
</dbReference>
<organism evidence="1 2">
    <name type="scientific">Halalkalibacter oceani</name>
    <dbReference type="NCBI Taxonomy" id="1653776"/>
    <lineage>
        <taxon>Bacteria</taxon>
        <taxon>Bacillati</taxon>
        <taxon>Bacillota</taxon>
        <taxon>Bacilli</taxon>
        <taxon>Bacillales</taxon>
        <taxon>Bacillaceae</taxon>
        <taxon>Halalkalibacter</taxon>
    </lineage>
</organism>
<comment type="caution">
    <text evidence="1">The sequence shown here is derived from an EMBL/GenBank/DDBJ whole genome shotgun (WGS) entry which is preliminary data.</text>
</comment>
<dbReference type="AlphaFoldDB" id="A0A9X2DM07"/>
<dbReference type="RefSeq" id="WP_251195037.1">
    <property type="nucleotide sequence ID" value="NZ_JAMBOL010000001.1"/>
</dbReference>